<sequence length="182" mass="19815">MLMLEISLKGRGGQGVVTAGELLVSAAIKEGIYGQSIPFYGGERRGAPVTSEVRVSKEPIFMHRRVYNPDIIAIFDPSLINLENMLEGIKNTGIVVINSSNPKKIWKNTYVLDATKIATQLGLVIAGWAVVNTAMVGAIAKITDILNRDEVEEAAEEEFEGKLSELNAEAVKLGFNEVKKLE</sequence>
<dbReference type="SUPFAM" id="SSF53323">
    <property type="entry name" value="Pyruvate-ferredoxin oxidoreductase, PFOR, domain III"/>
    <property type="match status" value="1"/>
</dbReference>
<dbReference type="AlphaFoldDB" id="A0A2U9IC97"/>
<dbReference type="InterPro" id="IPR019752">
    <property type="entry name" value="Pyrv/ketoisovalerate_OxRed_cat"/>
</dbReference>
<reference evidence="5 6" key="1">
    <citation type="submission" date="2018-05" db="EMBL/GenBank/DDBJ databases">
        <title>Complete Genome Sequences of Extremely Thermoacidophilic, Metal-Mobilizing Type-Strain Members of the Archaeal Family Sulfolobaceae: Acidianus brierleyi DSM-1651T, Acidianus sulfidivorans DSM-18786T, Metallosphaera hakonensis DSM-7519T, and Metallosphaera prunae DSM-10039T.</title>
        <authorList>
            <person name="Counts J.A."/>
            <person name="Kelly R.M."/>
        </authorList>
    </citation>
    <scope>NUCLEOTIDE SEQUENCE [LARGE SCALE GENOMIC DNA]</scope>
    <source>
        <strain evidence="5 6">DSM 1651</strain>
    </source>
</reference>
<keyword evidence="5" id="KW-0670">Pyruvate</keyword>
<feature type="domain" description="Pyruvate/ketoisovalerate oxidoreductase catalytic" evidence="4">
    <location>
        <begin position="12"/>
        <end position="175"/>
    </location>
</feature>
<gene>
    <name evidence="5" type="ORF">DFR85_02450</name>
</gene>
<organism evidence="5 6">
    <name type="scientific">Acidianus brierleyi</name>
    <dbReference type="NCBI Taxonomy" id="41673"/>
    <lineage>
        <taxon>Archaea</taxon>
        <taxon>Thermoproteota</taxon>
        <taxon>Thermoprotei</taxon>
        <taxon>Sulfolobales</taxon>
        <taxon>Sulfolobaceae</taxon>
        <taxon>Acidianus</taxon>
    </lineage>
</organism>
<dbReference type="Proteomes" id="UP000248044">
    <property type="component" value="Chromosome"/>
</dbReference>
<dbReference type="PANTHER" id="PTHR43366:SF1">
    <property type="entry name" value="PYRUVATE SYNTHASE SUBUNIT PORC"/>
    <property type="match status" value="1"/>
</dbReference>
<dbReference type="PANTHER" id="PTHR43366">
    <property type="entry name" value="PYRUVATE SYNTHASE SUBUNIT PORC"/>
    <property type="match status" value="1"/>
</dbReference>
<dbReference type="InterPro" id="IPR011894">
    <property type="entry name" value="PorC_KorC"/>
</dbReference>
<evidence type="ECO:0000256" key="2">
    <source>
        <dbReference type="ARBA" id="ARBA00023002"/>
    </source>
</evidence>
<dbReference type="RefSeq" id="WP_110269525.1">
    <property type="nucleotide sequence ID" value="NZ_CP029289.2"/>
</dbReference>
<dbReference type="InterPro" id="IPR051626">
    <property type="entry name" value="Oxidoreductase_gamma_subunit"/>
</dbReference>
<dbReference type="Gene3D" id="3.40.920.10">
    <property type="entry name" value="Pyruvate-ferredoxin oxidoreductase, PFOR, domain III"/>
    <property type="match status" value="1"/>
</dbReference>
<dbReference type="GeneID" id="36830980"/>
<dbReference type="NCBIfam" id="TIGR02175">
    <property type="entry name" value="PorC_KorC"/>
    <property type="match status" value="1"/>
</dbReference>
<evidence type="ECO:0000313" key="6">
    <source>
        <dbReference type="Proteomes" id="UP000248044"/>
    </source>
</evidence>
<dbReference type="EC" id="1.2.7.1" evidence="1"/>
<evidence type="ECO:0000259" key="4">
    <source>
        <dbReference type="Pfam" id="PF01558"/>
    </source>
</evidence>
<name>A0A2U9IC97_9CREN</name>
<keyword evidence="6" id="KW-1185">Reference proteome</keyword>
<protein>
    <recommendedName>
        <fullName evidence="1">pyruvate synthase</fullName>
        <ecNumber evidence="1">1.2.7.1</ecNumber>
    </recommendedName>
</protein>
<dbReference type="EMBL" id="CP029289">
    <property type="protein sequence ID" value="AWR93641.1"/>
    <property type="molecule type" value="Genomic_DNA"/>
</dbReference>
<comment type="catalytic activity">
    <reaction evidence="3">
        <text>2 oxidized [2Fe-2S]-[ferredoxin] + pyruvate + CoA = 2 reduced [2Fe-2S]-[ferredoxin] + acetyl-CoA + CO2 + H(+)</text>
        <dbReference type="Rhea" id="RHEA:12765"/>
        <dbReference type="Rhea" id="RHEA-COMP:10000"/>
        <dbReference type="Rhea" id="RHEA-COMP:10001"/>
        <dbReference type="ChEBI" id="CHEBI:15361"/>
        <dbReference type="ChEBI" id="CHEBI:15378"/>
        <dbReference type="ChEBI" id="CHEBI:16526"/>
        <dbReference type="ChEBI" id="CHEBI:33737"/>
        <dbReference type="ChEBI" id="CHEBI:33738"/>
        <dbReference type="ChEBI" id="CHEBI:57287"/>
        <dbReference type="ChEBI" id="CHEBI:57288"/>
        <dbReference type="EC" id="1.2.7.1"/>
    </reaction>
</comment>
<dbReference type="GO" id="GO:0019164">
    <property type="term" value="F:pyruvate synthase activity"/>
    <property type="evidence" value="ECO:0007669"/>
    <property type="project" value="UniProtKB-EC"/>
</dbReference>
<evidence type="ECO:0000313" key="5">
    <source>
        <dbReference type="EMBL" id="AWR93641.1"/>
    </source>
</evidence>
<dbReference type="KEGG" id="abri:DFR85_02450"/>
<evidence type="ECO:0000256" key="1">
    <source>
        <dbReference type="ARBA" id="ARBA00012822"/>
    </source>
</evidence>
<keyword evidence="2" id="KW-0560">Oxidoreductase</keyword>
<dbReference type="OrthoDB" id="372091at2157"/>
<accession>A0A2U9IC97</accession>
<proteinExistence type="predicted"/>
<evidence type="ECO:0000256" key="3">
    <source>
        <dbReference type="ARBA" id="ARBA00049357"/>
    </source>
</evidence>
<dbReference type="Pfam" id="PF01558">
    <property type="entry name" value="POR"/>
    <property type="match status" value="1"/>
</dbReference>
<dbReference type="InterPro" id="IPR002869">
    <property type="entry name" value="Pyrv_flavodox_OxRed_cen"/>
</dbReference>